<feature type="domain" description="Kringle" evidence="12">
    <location>
        <begin position="1407"/>
        <end position="1472"/>
    </location>
</feature>
<keyword evidence="6" id="KW-1015">Disulfide bond</keyword>
<keyword evidence="10" id="KW-0812">Transmembrane</keyword>
<evidence type="ECO:0000259" key="13">
    <source>
        <dbReference type="PROSITE" id="PS51303"/>
    </source>
</evidence>
<dbReference type="SUPFAM" id="SSF57716">
    <property type="entry name" value="Glucocorticoid receptor-like (DNA-binding domain)"/>
    <property type="match status" value="2"/>
</dbReference>
<dbReference type="InterPro" id="IPR010442">
    <property type="entry name" value="PET_domain"/>
</dbReference>
<dbReference type="CDD" id="cd09341">
    <property type="entry name" value="LIM2_Testin_like"/>
    <property type="match status" value="1"/>
</dbReference>
<dbReference type="PROSITE" id="PS50023">
    <property type="entry name" value="LIM_DOMAIN_2"/>
    <property type="match status" value="2"/>
</dbReference>
<feature type="domain" description="PET" evidence="13">
    <location>
        <begin position="114"/>
        <end position="224"/>
    </location>
</feature>
<sequence>MAEIEMLQQKLFCKFLKLMSVTTHSQNVSMKTDVKSAIYALENKKKPVLAHEFGFGSPCRKCGEKCPGLELHFWRKICMQCKCGKEDHDIVVENVDPGQFRIGRLFQKQTDASYNSESRLQQLNSTSAALENFEWTPPNSVSASLSEKFMFTLPKEFRPIKGTEGAVRRRQALERQLPLHDLDINAASHAVDQCERVNMEKFLTSMKLRNVGQGAVKEFEHDMQFHKFENCFSCKSAATPGEVIVVADRFGPNVFWHPMCFRCSVCNEYLADLIYFYKNGKIFCGRHFGESLCARCAGCDELIFTDKYTVAENCSWHVEHFCCFSCEKSLGGHRYYFKNNQPYCLDCYENYWAKTCHKCGKKIAADANRTEFAGIYWHANDECFSCSTCRKGLVRCRFLLTAGVVFCSTACKNASKELVPKMNVYIRVLIELWFLWRLFYVNFAEMHCVPKKYLMYPYVGDKRTDATGQKCLFWGGHNTLPISAQTELEDRCTNKCFPRGDIFTGCYYGYRLTIPICIVSGNRGEIMTSPCFFACEDVDETCIPMIKRAPRSYAGNANSPIPIECYSHSGTQCLSEYKFCYDEAGHLVSCSRRHGFFPPCLFVCEHYHWSCAAAFFGLTNFKPFMYFLASENGLVTRFSQQCWGLEDARSYYGEDCMEFNIWSKPAERPKWRCVENCAFPFSRGPSGKVPDPLPVFYTNCLSEDAVAYYFRKMLTKKDKTIYFPKRSTVNGERCIVRGDNPGIVPWCFIAGNKVEVCYSICQHDMTTCITPSGFAYTEADDYMQNWADTGEVDHLPDNEKRNASAGGFLLDKRPAVWYSGFKNTTYNGISCEPWRDVLANFAADPDFGAKNIDGSTVATLYNSLGNRCAQIHHYNSLGNHVAYLRSPLGPFCYVKLDSNLKTNIHYVPLPCFPVCGQTNSSNIMSFAEMHALRTLLEKHKGEEALIYLQFSKSPLNESLNLNRIGLQSNGHQITTIDGEPCSELCHFSGLQPGAYGNSHLSAETAEAYCRVGMKMKRCLLGIDHPLAPTYETKGKLKSTAYLKKLYNVTTELQFKDFASSKSHATFKIGNKTRLIQKMDLIQDGENMIFCRSADDLMSDYRGKIAVTVNGHSCQYWAEKYPHSHQYGAGHFGDETIAEVMNYCRNPDKSSCGPWCFTTDPKVIREPCFHVCASKQGEEHTGCLPKHLLYKKSLSFVWQHNKKVTVSNKPCNFSTIIRSEHDVFARKMCTTNEKLEIGPVCQPEDSSLLERCFIACEDADLECIPRNEMLVYDYKGNRKTSLSGSPCLDWNYVYNVFAELPETTTSPLKHFWNRFFYHSNSSNYRRWLDMISTVSYVGCLNLLTRVSSAKDLLRFFPENVDTVIFKGPICFTNKADFLVPEPCFKTCEDDWVDKKDCLPKHKKQDVVYFGYKNVTVSGRPCRMWDKGRLDILLPWELSGPHHNYCRNYGKEKMGPWCYVEDRNIVREACFKTCADKKITEEMMTSYTVRSWKKNPCDVNSEIRSFCCSYAAISKTIEDEKNATANATIDEPPMGMPDQLPEEDEKIFNALNLIWDDPSEAIEDAVHTSAKSSNLPMIAFILYYFAHWMIFLLHVMYLSNEPDVAQMRMKAAVREEKKALKIEQEKLEKGGSTVKEKKKRRRSGERRGRNRGSRHGKEGRRKKESRRKKLKDRFKRRSRSKNASGYFKVCLSSLATTADVTRNQTVGVIVLFSAVSIHILPLNGVLRSNGCQQAITFRSPHFNPNSLKSVCLYLYHLFNQHISLLVRRLSPIVSERQNILSIDDYLPVCFLSLTCDASFPPHFSYTPTKNIVPLPARMTYPNAAMKGVPQNDLLISCWCSTVCHVASSTTVSPFPTPEIQHYMLQSRQQTAVTSALLNNRLAFLIKINQLSDCVAWGDALGKISENFENSEKMPEA</sequence>
<dbReference type="OrthoDB" id="5917794at2759"/>
<organism evidence="14 15">
    <name type="scientific">Trichinella pseudospiralis</name>
    <name type="common">Parasitic roundworm</name>
    <dbReference type="NCBI Taxonomy" id="6337"/>
    <lineage>
        <taxon>Eukaryota</taxon>
        <taxon>Metazoa</taxon>
        <taxon>Ecdysozoa</taxon>
        <taxon>Nematoda</taxon>
        <taxon>Enoplea</taxon>
        <taxon>Dorylaimia</taxon>
        <taxon>Trichinellida</taxon>
        <taxon>Trichinellidae</taxon>
        <taxon>Trichinella</taxon>
    </lineage>
</organism>
<dbReference type="Pfam" id="PF25866">
    <property type="entry name" value="Kringle_2"/>
    <property type="match status" value="3"/>
</dbReference>
<dbReference type="EMBL" id="JYDT01000024">
    <property type="protein sequence ID" value="KRY90196.1"/>
    <property type="molecule type" value="Genomic_DNA"/>
</dbReference>
<evidence type="ECO:0000256" key="8">
    <source>
        <dbReference type="PROSITE-ProRule" id="PRU00125"/>
    </source>
</evidence>
<comment type="caution">
    <text evidence="7">Lacks conserved residue(s) required for the propagation of feature annotation.</text>
</comment>
<evidence type="ECO:0000256" key="2">
    <source>
        <dbReference type="ARBA" id="ARBA00022723"/>
    </source>
</evidence>
<evidence type="ECO:0000313" key="15">
    <source>
        <dbReference type="Proteomes" id="UP000054995"/>
    </source>
</evidence>
<evidence type="ECO:0000259" key="11">
    <source>
        <dbReference type="PROSITE" id="PS50023"/>
    </source>
</evidence>
<evidence type="ECO:0000256" key="4">
    <source>
        <dbReference type="ARBA" id="ARBA00022833"/>
    </source>
</evidence>
<accession>A0A0V1FVX9</accession>
<dbReference type="GO" id="GO:0008270">
    <property type="term" value="F:zinc ion binding"/>
    <property type="evidence" value="ECO:0007669"/>
    <property type="project" value="InterPro"/>
</dbReference>
<dbReference type="CDD" id="cd09340">
    <property type="entry name" value="LIM1_Testin_like"/>
    <property type="match status" value="1"/>
</dbReference>
<dbReference type="Gene3D" id="2.10.110.10">
    <property type="entry name" value="Cysteine Rich Protein"/>
    <property type="match status" value="3"/>
</dbReference>
<dbReference type="SMART" id="SM00132">
    <property type="entry name" value="LIM"/>
    <property type="match status" value="3"/>
</dbReference>
<dbReference type="Pfam" id="PF00412">
    <property type="entry name" value="LIM"/>
    <property type="match status" value="2"/>
</dbReference>
<dbReference type="PROSITE" id="PS00478">
    <property type="entry name" value="LIM_DOMAIN_1"/>
    <property type="match status" value="1"/>
</dbReference>
<dbReference type="InterPro" id="IPR038178">
    <property type="entry name" value="Kringle_sf"/>
</dbReference>
<feature type="domain" description="LIM zinc-binding" evidence="11">
    <location>
        <begin position="294"/>
        <end position="354"/>
    </location>
</feature>
<keyword evidence="10" id="KW-0472">Membrane</keyword>
<dbReference type="PROSITE" id="PS51303">
    <property type="entry name" value="PET"/>
    <property type="match status" value="1"/>
</dbReference>
<feature type="compositionally biased region" description="Basic residues" evidence="9">
    <location>
        <begin position="1634"/>
        <end position="1677"/>
    </location>
</feature>
<keyword evidence="5 8" id="KW-0440">LIM domain</keyword>
<keyword evidence="2 8" id="KW-0479">Metal-binding</keyword>
<evidence type="ECO:0000256" key="6">
    <source>
        <dbReference type="ARBA" id="ARBA00023157"/>
    </source>
</evidence>
<comment type="caution">
    <text evidence="14">The sequence shown here is derived from an EMBL/GenBank/DDBJ whole genome shotgun (WGS) entry which is preliminary data.</text>
</comment>
<keyword evidence="3" id="KW-0677">Repeat</keyword>
<dbReference type="Pfam" id="PF00051">
    <property type="entry name" value="Kringle"/>
    <property type="match status" value="1"/>
</dbReference>
<name>A0A0V1FVX9_TRIPS</name>
<evidence type="ECO:0000313" key="14">
    <source>
        <dbReference type="EMBL" id="KRY90196.1"/>
    </source>
</evidence>
<keyword evidence="10" id="KW-1133">Transmembrane helix</keyword>
<evidence type="ECO:0000256" key="5">
    <source>
        <dbReference type="ARBA" id="ARBA00023038"/>
    </source>
</evidence>
<feature type="domain" description="LIM zinc-binding" evidence="11">
    <location>
        <begin position="229"/>
        <end position="292"/>
    </location>
</feature>
<dbReference type="InterPro" id="IPR001781">
    <property type="entry name" value="Znf_LIM"/>
</dbReference>
<dbReference type="Proteomes" id="UP000054995">
    <property type="component" value="Unassembled WGS sequence"/>
</dbReference>
<dbReference type="InterPro" id="IPR000001">
    <property type="entry name" value="Kringle"/>
</dbReference>
<feature type="region of interest" description="Disordered" evidence="9">
    <location>
        <begin position="1622"/>
        <end position="1677"/>
    </location>
</feature>
<evidence type="ECO:0000256" key="9">
    <source>
        <dbReference type="SAM" id="MobiDB-lite"/>
    </source>
</evidence>
<dbReference type="InterPro" id="IPR047120">
    <property type="entry name" value="Pk/Esn/Tes"/>
</dbReference>
<evidence type="ECO:0000256" key="7">
    <source>
        <dbReference type="PROSITE-ProRule" id="PRU00121"/>
    </source>
</evidence>
<evidence type="ECO:0000256" key="10">
    <source>
        <dbReference type="SAM" id="Phobius"/>
    </source>
</evidence>
<protein>
    <submittedName>
        <fullName evidence="14">Testin</fullName>
    </submittedName>
</protein>
<evidence type="ECO:0000256" key="3">
    <source>
        <dbReference type="ARBA" id="ARBA00022737"/>
    </source>
</evidence>
<dbReference type="InterPro" id="IPR018056">
    <property type="entry name" value="Kringle_CS"/>
</dbReference>
<evidence type="ECO:0000256" key="1">
    <source>
        <dbReference type="ARBA" id="ARBA00022572"/>
    </source>
</evidence>
<dbReference type="InterPro" id="IPR013806">
    <property type="entry name" value="Kringle-like"/>
</dbReference>
<dbReference type="PANTHER" id="PTHR24211">
    <property type="entry name" value="LIM DOMAIN-CONTAINING PROTEIN"/>
    <property type="match status" value="1"/>
</dbReference>
<feature type="domain" description="Kringle" evidence="12">
    <location>
        <begin position="1099"/>
        <end position="1182"/>
    </location>
</feature>
<dbReference type="Pfam" id="PF06297">
    <property type="entry name" value="PET"/>
    <property type="match status" value="1"/>
</dbReference>
<dbReference type="Gene3D" id="2.40.20.10">
    <property type="entry name" value="Plasminogen Kringle 4"/>
    <property type="match status" value="2"/>
</dbReference>
<dbReference type="PROSITE" id="PS50070">
    <property type="entry name" value="KRINGLE_2"/>
    <property type="match status" value="2"/>
</dbReference>
<dbReference type="FunFam" id="2.10.110.10:FF:000005">
    <property type="entry name" value="Testin isoform 1"/>
    <property type="match status" value="1"/>
</dbReference>
<dbReference type="SUPFAM" id="SSF57440">
    <property type="entry name" value="Kringle-like"/>
    <property type="match status" value="2"/>
</dbReference>
<dbReference type="PANTHER" id="PTHR24211:SF22">
    <property type="entry name" value="TESTIN"/>
    <property type="match status" value="1"/>
</dbReference>
<keyword evidence="4 8" id="KW-0862">Zinc</keyword>
<evidence type="ECO:0000259" key="12">
    <source>
        <dbReference type="PROSITE" id="PS50070"/>
    </source>
</evidence>
<feature type="transmembrane region" description="Helical" evidence="10">
    <location>
        <begin position="1575"/>
        <end position="1597"/>
    </location>
</feature>
<reference evidence="14 15" key="1">
    <citation type="submission" date="2015-01" db="EMBL/GenBank/DDBJ databases">
        <title>Evolution of Trichinella species and genotypes.</title>
        <authorList>
            <person name="Korhonen P.K."/>
            <person name="Edoardo P."/>
            <person name="Giuseppe L.R."/>
            <person name="Gasser R.B."/>
        </authorList>
    </citation>
    <scope>NUCLEOTIDE SEQUENCE [LARGE SCALE GENOMIC DNA]</scope>
    <source>
        <strain evidence="14">ISS470</strain>
    </source>
</reference>
<dbReference type="SMART" id="SM00130">
    <property type="entry name" value="KR"/>
    <property type="match status" value="2"/>
</dbReference>
<gene>
    <name evidence="14" type="primary">TES</name>
    <name evidence="14" type="ORF">T4D_1968</name>
</gene>
<proteinExistence type="predicted"/>
<dbReference type="InterPro" id="IPR058845">
    <property type="entry name" value="Kringle_2"/>
</dbReference>
<keyword evidence="1 7" id="KW-0420">Kringle</keyword>
<dbReference type="CDD" id="cd00108">
    <property type="entry name" value="KR"/>
    <property type="match status" value="1"/>
</dbReference>
<keyword evidence="15" id="KW-1185">Reference proteome</keyword>
<dbReference type="PROSITE" id="PS00021">
    <property type="entry name" value="KRINGLE_1"/>
    <property type="match status" value="2"/>
</dbReference>